<keyword evidence="3" id="KW-0808">Transferase</keyword>
<reference evidence="2" key="3">
    <citation type="submission" date="2017-03" db="EMBL/GenBank/DDBJ databases">
        <authorList>
            <person name="Dastager S.G."/>
            <person name="Neurgaonkar P.S."/>
            <person name="Dharne M.S."/>
        </authorList>
    </citation>
    <scope>NUCLEOTIDE SEQUENCE</scope>
    <source>
        <strain evidence="2">DSM 25145</strain>
    </source>
</reference>
<organism evidence="3 4">
    <name type="scientific">Domibacillus enclensis</name>
    <dbReference type="NCBI Taxonomy" id="1017273"/>
    <lineage>
        <taxon>Bacteria</taxon>
        <taxon>Bacillati</taxon>
        <taxon>Bacillota</taxon>
        <taxon>Bacilli</taxon>
        <taxon>Bacillales</taxon>
        <taxon>Bacillaceae</taxon>
        <taxon>Domibacillus</taxon>
    </lineage>
</organism>
<dbReference type="STRING" id="1017273.SAMN05443094_101231"/>
<evidence type="ECO:0000313" key="3">
    <source>
        <dbReference type="EMBL" id="SIP94113.1"/>
    </source>
</evidence>
<proteinExistence type="predicted"/>
<gene>
    <name evidence="2" type="ORF">B1B05_01100</name>
    <name evidence="3" type="ORF">SAMN05443094_101231</name>
</gene>
<dbReference type="Proteomes" id="UP000186385">
    <property type="component" value="Unassembled WGS sequence"/>
</dbReference>
<dbReference type="CDD" id="cd04301">
    <property type="entry name" value="NAT_SF"/>
    <property type="match status" value="1"/>
</dbReference>
<reference evidence="5" key="2">
    <citation type="submission" date="2017-03" db="EMBL/GenBank/DDBJ databases">
        <title>Bacillus sp. V-88(T) DSM27956, whole genome shotgun sequencing project.</title>
        <authorList>
            <person name="Dastager S.G."/>
            <person name="Neurgaonkar P.S."/>
            <person name="Dharne M.S."/>
        </authorList>
    </citation>
    <scope>NUCLEOTIDE SEQUENCE [LARGE SCALE GENOMIC DNA]</scope>
    <source>
        <strain evidence="5">DSM 25145</strain>
    </source>
</reference>
<dbReference type="Proteomes" id="UP000215545">
    <property type="component" value="Unassembled WGS sequence"/>
</dbReference>
<accession>A0A1N6NPZ3</accession>
<dbReference type="Pfam" id="PF00583">
    <property type="entry name" value="Acetyltransf_1"/>
    <property type="match status" value="1"/>
</dbReference>
<dbReference type="RefSeq" id="WP_045849575.1">
    <property type="nucleotide sequence ID" value="NZ_FTLX01000001.1"/>
</dbReference>
<dbReference type="Gene3D" id="3.40.630.30">
    <property type="match status" value="1"/>
</dbReference>
<evidence type="ECO:0000313" key="4">
    <source>
        <dbReference type="Proteomes" id="UP000186385"/>
    </source>
</evidence>
<dbReference type="SUPFAM" id="SSF55729">
    <property type="entry name" value="Acyl-CoA N-acyltransferases (Nat)"/>
    <property type="match status" value="1"/>
</dbReference>
<dbReference type="PROSITE" id="PS51186">
    <property type="entry name" value="GNAT"/>
    <property type="match status" value="1"/>
</dbReference>
<protein>
    <submittedName>
        <fullName evidence="3">Acetyltransferase (GNAT) family protein</fullName>
    </submittedName>
    <submittedName>
        <fullName evidence="2">GNAT family N-acetyltransferase</fullName>
    </submittedName>
</protein>
<evidence type="ECO:0000259" key="1">
    <source>
        <dbReference type="PROSITE" id="PS51186"/>
    </source>
</evidence>
<dbReference type="AlphaFoldDB" id="A0A1N6NPZ3"/>
<name>A0A1N6NPZ3_9BACI</name>
<dbReference type="InterPro" id="IPR016181">
    <property type="entry name" value="Acyl_CoA_acyltransferase"/>
</dbReference>
<dbReference type="OrthoDB" id="9811121at2"/>
<evidence type="ECO:0000313" key="5">
    <source>
        <dbReference type="Proteomes" id="UP000215545"/>
    </source>
</evidence>
<dbReference type="InterPro" id="IPR000182">
    <property type="entry name" value="GNAT_dom"/>
</dbReference>
<dbReference type="GO" id="GO:0016747">
    <property type="term" value="F:acyltransferase activity, transferring groups other than amino-acyl groups"/>
    <property type="evidence" value="ECO:0007669"/>
    <property type="project" value="InterPro"/>
</dbReference>
<keyword evidence="5" id="KW-1185">Reference proteome</keyword>
<sequence>MSYRQEYFAFQDKQPVKAVVRRYMEKDFDRLIAVQKECFPPPFPEELWWNKEQLQNHVRLFPEGALCVEINGEIAGSMTALIVDYQPGDTHSWEQITDNGYIRHHTPAGNTLYVVDISVRPSYRKLGIAKKMMQAMYETVIQLNLDRLLGGGRMPGYHVYAADMTPEDYLEQVAAGQLVDPVVTFLMRVGRLPVGVLHDYLQDEESGNCAALMEWKNPFKNS</sequence>
<dbReference type="EMBL" id="FTLX01000001">
    <property type="protein sequence ID" value="SIP94113.1"/>
    <property type="molecule type" value="Genomic_DNA"/>
</dbReference>
<reference evidence="3 4" key="1">
    <citation type="submission" date="2017-01" db="EMBL/GenBank/DDBJ databases">
        <authorList>
            <person name="Mah S.A."/>
            <person name="Swanson W.J."/>
            <person name="Moy G.W."/>
            <person name="Vacquier V.D."/>
        </authorList>
    </citation>
    <scope>NUCLEOTIDE SEQUENCE [LARGE SCALE GENOMIC DNA]</scope>
    <source>
        <strain evidence="3 4">NIO-1016</strain>
    </source>
</reference>
<feature type="domain" description="N-acetyltransferase" evidence="1">
    <location>
        <begin position="18"/>
        <end position="218"/>
    </location>
</feature>
<dbReference type="EMBL" id="MWSK01000001">
    <property type="protein sequence ID" value="OXS80107.1"/>
    <property type="molecule type" value="Genomic_DNA"/>
</dbReference>
<evidence type="ECO:0000313" key="2">
    <source>
        <dbReference type="EMBL" id="OXS80107.1"/>
    </source>
</evidence>